<evidence type="ECO:0000313" key="1">
    <source>
        <dbReference type="EMBL" id="AWW31879.1"/>
    </source>
</evidence>
<reference evidence="1 2" key="1">
    <citation type="submission" date="2018-06" db="EMBL/GenBank/DDBJ databases">
        <title>Echinicola strongylocentroti sp. nov., isolated from a sea urchin Strongylocentrotus intermedius.</title>
        <authorList>
            <person name="Bae S.S."/>
        </authorList>
    </citation>
    <scope>NUCLEOTIDE SEQUENCE [LARGE SCALE GENOMIC DNA]</scope>
    <source>
        <strain evidence="1 2">MEBiC08714</strain>
    </source>
</reference>
<dbReference type="AlphaFoldDB" id="A0A2Z4IMB6"/>
<accession>A0A2Z4IMB6</accession>
<dbReference type="KEGG" id="est:DN752_18025"/>
<organism evidence="1 2">
    <name type="scientific">Echinicola strongylocentroti</name>
    <dbReference type="NCBI Taxonomy" id="1795355"/>
    <lineage>
        <taxon>Bacteria</taxon>
        <taxon>Pseudomonadati</taxon>
        <taxon>Bacteroidota</taxon>
        <taxon>Cytophagia</taxon>
        <taxon>Cytophagales</taxon>
        <taxon>Cyclobacteriaceae</taxon>
        <taxon>Echinicola</taxon>
    </lineage>
</organism>
<evidence type="ECO:0000313" key="2">
    <source>
        <dbReference type="Proteomes" id="UP000248688"/>
    </source>
</evidence>
<dbReference type="Proteomes" id="UP000248688">
    <property type="component" value="Chromosome"/>
</dbReference>
<protein>
    <recommendedName>
        <fullName evidence="3">CHAD domain-containing protein</fullName>
    </recommendedName>
</protein>
<gene>
    <name evidence="1" type="ORF">DN752_18025</name>
</gene>
<dbReference type="OrthoDB" id="9958414at2"/>
<keyword evidence="2" id="KW-1185">Reference proteome</keyword>
<sequence>MKACIQLKKFANAREKAYQAVGKMNGKRAKAITKIKLIAGHYARESDMVQLRAVNQVQGYIMELLPTAESNFKNQRAEMLNLIDQAKSLQKCTNQTLAY</sequence>
<evidence type="ECO:0008006" key="3">
    <source>
        <dbReference type="Google" id="ProtNLM"/>
    </source>
</evidence>
<dbReference type="RefSeq" id="WP_112785252.1">
    <property type="nucleotide sequence ID" value="NZ_CP030041.1"/>
</dbReference>
<proteinExistence type="predicted"/>
<name>A0A2Z4IMB6_9BACT</name>
<dbReference type="EMBL" id="CP030041">
    <property type="protein sequence ID" value="AWW31879.1"/>
    <property type="molecule type" value="Genomic_DNA"/>
</dbReference>